<dbReference type="Gene3D" id="3.40.50.1820">
    <property type="entry name" value="alpha/beta hydrolase"/>
    <property type="match status" value="1"/>
</dbReference>
<proteinExistence type="predicted"/>
<dbReference type="Pfam" id="PF12697">
    <property type="entry name" value="Abhydrolase_6"/>
    <property type="match status" value="1"/>
</dbReference>
<dbReference type="SUPFAM" id="SSF53474">
    <property type="entry name" value="alpha/beta-Hydrolases"/>
    <property type="match status" value="1"/>
</dbReference>
<organism evidence="2 3">
    <name type="scientific">Extremus antarcticus</name>
    <dbReference type="NCBI Taxonomy" id="702011"/>
    <lineage>
        <taxon>Eukaryota</taxon>
        <taxon>Fungi</taxon>
        <taxon>Dikarya</taxon>
        <taxon>Ascomycota</taxon>
        <taxon>Pezizomycotina</taxon>
        <taxon>Dothideomycetes</taxon>
        <taxon>Dothideomycetidae</taxon>
        <taxon>Mycosphaerellales</taxon>
        <taxon>Extremaceae</taxon>
        <taxon>Extremus</taxon>
    </lineage>
</organism>
<name>A0AAJ0GDY7_9PEZI</name>
<evidence type="ECO:0000313" key="2">
    <source>
        <dbReference type="EMBL" id="KAK3054962.1"/>
    </source>
</evidence>
<gene>
    <name evidence="2" type="ORF">LTR09_004122</name>
</gene>
<dbReference type="InterPro" id="IPR029058">
    <property type="entry name" value="AB_hydrolase_fold"/>
</dbReference>
<accession>A0AAJ0GDY7</accession>
<comment type="caution">
    <text evidence="2">The sequence shown here is derived from an EMBL/GenBank/DDBJ whole genome shotgun (WGS) entry which is preliminary data.</text>
</comment>
<dbReference type="AlphaFoldDB" id="A0AAJ0GDY7"/>
<dbReference type="PANTHER" id="PTHR43798">
    <property type="entry name" value="MONOACYLGLYCEROL LIPASE"/>
    <property type="match status" value="1"/>
</dbReference>
<protein>
    <recommendedName>
        <fullName evidence="1">AB hydrolase-1 domain-containing protein</fullName>
    </recommendedName>
</protein>
<keyword evidence="3" id="KW-1185">Reference proteome</keyword>
<evidence type="ECO:0000259" key="1">
    <source>
        <dbReference type="Pfam" id="PF12697"/>
    </source>
</evidence>
<dbReference type="Proteomes" id="UP001271007">
    <property type="component" value="Unassembled WGS sequence"/>
</dbReference>
<reference evidence="2" key="1">
    <citation type="submission" date="2023-04" db="EMBL/GenBank/DDBJ databases">
        <title>Black Yeasts Isolated from many extreme environments.</title>
        <authorList>
            <person name="Coleine C."/>
            <person name="Stajich J.E."/>
            <person name="Selbmann L."/>
        </authorList>
    </citation>
    <scope>NUCLEOTIDE SEQUENCE</scope>
    <source>
        <strain evidence="2">CCFEE 5312</strain>
    </source>
</reference>
<dbReference type="EMBL" id="JAWDJX010000010">
    <property type="protein sequence ID" value="KAK3054962.1"/>
    <property type="molecule type" value="Genomic_DNA"/>
</dbReference>
<dbReference type="InterPro" id="IPR000073">
    <property type="entry name" value="AB_hydrolase_1"/>
</dbReference>
<evidence type="ECO:0000313" key="3">
    <source>
        <dbReference type="Proteomes" id="UP001271007"/>
    </source>
</evidence>
<dbReference type="InterPro" id="IPR050266">
    <property type="entry name" value="AB_hydrolase_sf"/>
</dbReference>
<feature type="domain" description="AB hydrolase-1" evidence="1">
    <location>
        <begin position="62"/>
        <end position="362"/>
    </location>
</feature>
<sequence length="421" mass="47323">MSSAKFQVTARIFPGQHVRNYPGSTRTKEEDVLYLEAKQYTPLSNQDPQDGDVTIIATCASGFPKEMYEPLWDELVEHCQAQGMRIRAIWCVDKSDHGASGVLNEKTQGDDPSFYDHARDILHMTNVFREYMPSPLVGIGHSIGATTLIELAHIHPRLFSSLVLTDPIVGPEMKALGVVLVHSSNRRPDLWESREEAEKAFRSAKPLRSWDPRVLDLWLQHGLRETPTMLYPAPGKITLRMSKAHEAWNIARPYFDGPPSGSLEHSLIKYPDSIDGMVGSDTFYRPETMSAWTYLPQIRASVLYLCPEKGPLRSAKSIEEKVARTGSGAGGSGGEKYGRTSKEILEGAGHLAPFEKPGECAKKTAEWLAKDLAAWQERRTFERQNRDDKSINQVGLSEEWMRRSKEWFDGNMAKPKGKPKL</sequence>